<evidence type="ECO:0000256" key="3">
    <source>
        <dbReference type="ARBA" id="ARBA00022448"/>
    </source>
</evidence>
<evidence type="ECO:0000313" key="6">
    <source>
        <dbReference type="Proteomes" id="UP000807716"/>
    </source>
</evidence>
<keyword evidence="4" id="KW-0539">Nucleus</keyword>
<dbReference type="InterPro" id="IPR021827">
    <property type="entry name" value="Nup186/Nup192/Nup205"/>
</dbReference>
<name>A0A9P6U995_9FUNG</name>
<dbReference type="GO" id="GO:0017056">
    <property type="term" value="F:structural constituent of nuclear pore"/>
    <property type="evidence" value="ECO:0007669"/>
    <property type="project" value="TreeGrafter"/>
</dbReference>
<dbReference type="EMBL" id="JAAAJB010000122">
    <property type="protein sequence ID" value="KAG0265119.1"/>
    <property type="molecule type" value="Genomic_DNA"/>
</dbReference>
<dbReference type="GO" id="GO:0044611">
    <property type="term" value="C:nuclear pore inner ring"/>
    <property type="evidence" value="ECO:0007669"/>
    <property type="project" value="TreeGrafter"/>
</dbReference>
<organism evidence="5 6">
    <name type="scientific">Actinomortierella ambigua</name>
    <dbReference type="NCBI Taxonomy" id="1343610"/>
    <lineage>
        <taxon>Eukaryota</taxon>
        <taxon>Fungi</taxon>
        <taxon>Fungi incertae sedis</taxon>
        <taxon>Mucoromycota</taxon>
        <taxon>Mortierellomycotina</taxon>
        <taxon>Mortierellomycetes</taxon>
        <taxon>Mortierellales</taxon>
        <taxon>Mortierellaceae</taxon>
        <taxon>Actinomortierella</taxon>
    </lineage>
</organism>
<dbReference type="Proteomes" id="UP000807716">
    <property type="component" value="Unassembled WGS sequence"/>
</dbReference>
<proteinExistence type="inferred from homology"/>
<comment type="subcellular location">
    <subcellularLocation>
        <location evidence="1">Nucleus</location>
    </subcellularLocation>
</comment>
<comment type="caution">
    <text evidence="5">The sequence shown here is derived from an EMBL/GenBank/DDBJ whole genome shotgun (WGS) entry which is preliminary data.</text>
</comment>
<evidence type="ECO:0000256" key="4">
    <source>
        <dbReference type="ARBA" id="ARBA00023242"/>
    </source>
</evidence>
<evidence type="ECO:0000256" key="2">
    <source>
        <dbReference type="ARBA" id="ARBA00005892"/>
    </source>
</evidence>
<keyword evidence="3" id="KW-0813">Transport</keyword>
<dbReference type="OrthoDB" id="2019644at2759"/>
<dbReference type="PANTHER" id="PTHR31344:SF0">
    <property type="entry name" value="NUCLEAR PORE COMPLEX PROTEIN NUP205"/>
    <property type="match status" value="1"/>
</dbReference>
<dbReference type="GO" id="GO:0006999">
    <property type="term" value="P:nuclear pore organization"/>
    <property type="evidence" value="ECO:0007669"/>
    <property type="project" value="TreeGrafter"/>
</dbReference>
<dbReference type="Pfam" id="PF11894">
    <property type="entry name" value="Nup192"/>
    <property type="match status" value="1"/>
</dbReference>
<gene>
    <name evidence="5" type="ORF">DFQ27_000794</name>
</gene>
<evidence type="ECO:0000256" key="1">
    <source>
        <dbReference type="ARBA" id="ARBA00004123"/>
    </source>
</evidence>
<evidence type="ECO:0000313" key="5">
    <source>
        <dbReference type="EMBL" id="KAG0265119.1"/>
    </source>
</evidence>
<comment type="similarity">
    <text evidence="2">Belongs to the NUP186/NUP192/NUP205 family.</text>
</comment>
<sequence>MQQQYTWTPLFEDLERDIQHARYSSSRQTVYSAYHKLENAKTQLFAVLDYPKPNATCRTELNQGKPKINGQVMSVNEQFIAEAIALSDHLDINEFVAASLLHYGIQEQEKYDRGAKEVAILLFHRERNALLSCLYDVIDTNSTKSSADFLQGIKPFRIEALSATGGNVAAKILKQIDSTSKEIKKLRGSLSATSTLVQQFGMSALQHRLELLEQEHLQLGTVLFAIAFYHELTLQELKDAIVALQQMNLSDPVALYLTATVMAALEISKGHSVLRDRDVLPAYASERNISSEIAPLVTQGTWSVPAIQAVVLVQFALCVCNAFEDKPYALVADEYEKLADKGISLSAFQFSASYLLGFKSYVPIADNQYEVPFELSNESLGVLEQNIDGFDTVIGKPSTTPMTLLMRENMIMLFEYVIRDLILKFYPLLRKIKHREEDVQRHHTLPSAFGATRATGSTRNDLEAFFTVIALVYKDRPEAGIGFWPNNDDRLYGFLKWGSDCRATAKSYFDMLAALATGPTCAQNAYEFLKSNGGRYGAHNTGPSTSLCSWRKLFEAIELYTDSLSKDDAGRATMDTIRPDEQALLKSLLNLLKVVAQYSPGARAAMNESKNFRVLHILFRFLICPLTVDLKAAVLDAIAAFAGHSTLGSESVNITWDFLDQARILPKIYLTPNQDKAATATDSVLPAVGGAGVAPPNLKGQEAWDLGIGMDIEEIETSNETYPETIAFVNLLSSLVQVPPTANELLSTLTSATAKQVAGVKQGSIIPYVRFTLDVIFVKALSRPYRTSDEKWKVVDACLTLVERCLKSFDIGSYIVGAFAGGEGSDRSPVQAQQQEALRATQHPAFEILTRLLSGGDELRELLRIIGTGVETVNRQHGACPQLTSSVAKSFRILNKTMELQDVFIEYIVQSLLTTVNTKSTVLASLAPVEQHLAFYHNSVIDIACYINCNVNNEICSLSITILDRLAASPHFTNGSFQRGGGAVNRLVRLIESSPQSKQILYGYAQKVESEEDDVLGDLVTLEGADDMQVDGKSKPSEGLAPILMPRAATGASIRLQILQLLLDNLSDERNPPTITHFLLGLETQKHTVRYKDRELGASSSVLYAILDLLRRGTTSASEGEPWSEPLYFTQPQLAEKCQELIYRLCADAYTSATTMRFLRTSEAFFYRQLLALPTHFEEGMQGQQGTLRRVDGSYVHGNFERLLSQLYQRAWVMRTAALEMRIAYDSNQRNEVVHLLSVLYSSTESAKTISNGHMNDGFSVLKAANGRVVQPKMKILELLDSLGFGWEDELAIREIERYYFADVKVDQCLEKDSHGVDLFTIVKVFELLMSKKAQLEQEGVITTPSQKAAAQGEIAAILQQCLARNHARSLEASKKAAYIAWREMVEMTMGHAFDLLKSETREAMIIEILTAVLSKIQQEPAVEINVILSRVALCLIQRLRSDHLYQFILQATTSDPSALDGRLPREQLQTFARSLIACILKPGTPLSRCNLYSTFVDYLHYTREARDMIVASQKTSYNQQPTYRVDGEIVPAGKVDDAWDAISAGNQYLVSEAGDRLYEMVCRDASDVDPVCKIAAFTLLNSLCALFRNEHRNPVVVHIVRRNYLKHFIDIIARDDSELQATVKGKYSKIRIVNEARLTLFLRIAQRREGAEQLLEYGFFDVLSNSSSVIDMRPELNRIDHGAFEQTESDIYHNIVYPMLQVANAILANLGRKHRTAASKAERFLASHRDTFASILKDGDSSSSVTLNTLREVRVVTAFMNQLAGHVDSRADWNGVFGELHSLLVALIPKYFAKDQWAHGLEPSNESERLLSRSMISALGTGSGAIGGGGVLGGGGGGYGASKTARTMTAFERDATSLANDIRKNIVSYCQQRTDYHDRTATAMQPMFGWAVSSGLGAGSGFGSSITSGASLSPHTAPTMGHLISFLGRITEEVHDALPQQQTLRFKLNHISTLTPEEKQDIIEATDLQGVADNLAAAQRDQLAVQVLQHLLVSTTQDLMTKLYLLENTLVLFWRHLSYYLGQYKGLDEDTSNNGLGMSRFGMSKSSAFGASVGAAASTGGASLFGGSAFGGASSMAKSQGGGGAATTAAGYGAAELSKNFRPSFTDAQTLKREAGHAVKPILERIGGLELTPEMVGQNYMARNSFVGVLVRRIRDLLERTQA</sequence>
<keyword evidence="6" id="KW-1185">Reference proteome</keyword>
<dbReference type="PANTHER" id="PTHR31344">
    <property type="entry name" value="NUCLEAR PORE COMPLEX PROTEIN NUP205"/>
    <property type="match status" value="1"/>
</dbReference>
<protein>
    <recommendedName>
        <fullName evidence="7">Nucleoporin</fullName>
    </recommendedName>
</protein>
<evidence type="ECO:0008006" key="7">
    <source>
        <dbReference type="Google" id="ProtNLM"/>
    </source>
</evidence>
<reference evidence="5" key="1">
    <citation type="journal article" date="2020" name="Fungal Divers.">
        <title>Resolving the Mortierellaceae phylogeny through synthesis of multi-gene phylogenetics and phylogenomics.</title>
        <authorList>
            <person name="Vandepol N."/>
            <person name="Liber J."/>
            <person name="Desiro A."/>
            <person name="Na H."/>
            <person name="Kennedy M."/>
            <person name="Barry K."/>
            <person name="Grigoriev I.V."/>
            <person name="Miller A.N."/>
            <person name="O'Donnell K."/>
            <person name="Stajich J.E."/>
            <person name="Bonito G."/>
        </authorList>
    </citation>
    <scope>NUCLEOTIDE SEQUENCE</scope>
    <source>
        <strain evidence="5">BC1065</strain>
    </source>
</reference>
<accession>A0A9P6U995</accession>